<evidence type="ECO:0000313" key="7">
    <source>
        <dbReference type="EMBL" id="CAG8578508.1"/>
    </source>
</evidence>
<feature type="compositionally biased region" description="Polar residues" evidence="5">
    <location>
        <begin position="385"/>
        <end position="416"/>
    </location>
</feature>
<dbReference type="GO" id="GO:0003677">
    <property type="term" value="F:DNA binding"/>
    <property type="evidence" value="ECO:0007669"/>
    <property type="project" value="UniProtKB-KW"/>
</dbReference>
<keyword evidence="2" id="KW-0418">Kinase</keyword>
<dbReference type="GO" id="GO:0045944">
    <property type="term" value="P:positive regulation of transcription by RNA polymerase II"/>
    <property type="evidence" value="ECO:0007669"/>
    <property type="project" value="TreeGrafter"/>
</dbReference>
<dbReference type="Gene3D" id="2.60.40.1390">
    <property type="entry name" value="NDT80 DNA-binding domain"/>
    <property type="match status" value="1"/>
</dbReference>
<dbReference type="PANTHER" id="PTHR35144:SF2">
    <property type="entry name" value="MEIOSIS-SPECIFIC TRANSCRIPTION FACTOR NDT80"/>
    <property type="match status" value="1"/>
</dbReference>
<dbReference type="GO" id="GO:0003700">
    <property type="term" value="F:DNA-binding transcription factor activity"/>
    <property type="evidence" value="ECO:0007669"/>
    <property type="project" value="UniProtKB-UniRule"/>
</dbReference>
<keyword evidence="8" id="KW-1185">Reference proteome</keyword>
<evidence type="ECO:0000256" key="1">
    <source>
        <dbReference type="ARBA" id="ARBA00022679"/>
    </source>
</evidence>
<dbReference type="GO" id="GO:0016301">
    <property type="term" value="F:kinase activity"/>
    <property type="evidence" value="ECO:0007669"/>
    <property type="project" value="UniProtKB-KW"/>
</dbReference>
<reference evidence="7" key="1">
    <citation type="submission" date="2021-06" db="EMBL/GenBank/DDBJ databases">
        <authorList>
            <person name="Kallberg Y."/>
            <person name="Tangrot J."/>
            <person name="Rosling A."/>
        </authorList>
    </citation>
    <scope>NUCLEOTIDE SEQUENCE</scope>
    <source>
        <strain evidence="7">87-6 pot B 2015</strain>
    </source>
</reference>
<evidence type="ECO:0000256" key="5">
    <source>
        <dbReference type="SAM" id="MobiDB-lite"/>
    </source>
</evidence>
<dbReference type="EMBL" id="CAJVPP010001910">
    <property type="protein sequence ID" value="CAG8578508.1"/>
    <property type="molecule type" value="Genomic_DNA"/>
</dbReference>
<dbReference type="InterPro" id="IPR008967">
    <property type="entry name" value="p53-like_TF_DNA-bd_sf"/>
</dbReference>
<dbReference type="Proteomes" id="UP000789375">
    <property type="component" value="Unassembled WGS sequence"/>
</dbReference>
<dbReference type="InterPro" id="IPR037141">
    <property type="entry name" value="NDT80_DNA-bd_dom_sf"/>
</dbReference>
<feature type="DNA-binding region" description="NDT80" evidence="4">
    <location>
        <begin position="431"/>
        <end position="671"/>
    </location>
</feature>
<dbReference type="Pfam" id="PF00294">
    <property type="entry name" value="PfkB"/>
    <property type="match status" value="1"/>
</dbReference>
<protein>
    <submittedName>
        <fullName evidence="7">9382_t:CDS:1</fullName>
    </submittedName>
</protein>
<dbReference type="GO" id="GO:0000228">
    <property type="term" value="C:nuclear chromosome"/>
    <property type="evidence" value="ECO:0007669"/>
    <property type="project" value="TreeGrafter"/>
</dbReference>
<dbReference type="InterPro" id="IPR052605">
    <property type="entry name" value="Fungal_trans_regulator"/>
</dbReference>
<sequence length="948" mass="105076">MSQENTIPGNYQQVPLRVLSIGSAYEDTILYVDKFPPEDGYFMASMASKEASTFLLQDFEAHNIKTSTCIFRSNAKHAPVAYIIHANSTSSRTIINYNSIDELTFEEFKRKFDAVCTEEVVSTSNSELPFNWIHFEGRNAVEAAKMIDHIDTKDWRPRTIISVELEKPYRRGLETLMSRADVIFFSKVFAEGKGYENAGDFLKVMGPFCKNTAHLFCTWGSSGAMCFHNPTRKLFTAPALPIASIVDTVGAGDTFTAGIIYGLTQGMTPEGCLKFACELAGRKCAQRRVYKLFLTSFQRILRYLLFSNIMSIAEDKWSIHQSSQVPPSSQHQHPEISTQVNSMPAENFMQSFTYDGQAPQGQMHQQMAVHCNNGVMFIPPKQEIDTTPNRSQNQYQSSVSMSAPVTPSTPRQNGSPIGTPITPVSAPPDCKNDNRPTITANPYHATQFQQQVIRKRRDNSLGFPPDAGPFFSQTQQHHNIYSMDRSNSYKLRINSKVDRGFFLADNDWTCYRRNYFQISSAFSVTGTSHAINESEVPCLIEVEGQFHTVTHFSLGISARVSNSDKKIELVQHTPKRDKGPQMTPVPKPIRAGGNLNLSSVGTNTNIVTFERIQFKTATANNGKRRAAQQYYVVMVDLYAHVESGDPYRVATATSAPLVVRGRSPGHYADSHDRFNPIGMHPTFPNDGRQHITFPGPNSAPGMMPPDFNAPPFPGPYGQYPPFQGYPPNGPIRNDALSIMMSTGAPNPAASHYHSQHPPHYMVQNIHEGENPNPEMYNNPNMDPNNIEVSTSTAPATFANFESRPITTSASDSPAVTGAKPYMKIEIPQSSQVPNLPNHPLTSPVFHSQEYVESFGMYHNNGHPAHAAAVHSGGYHSDSEQHHSNGPNKQKDDTQQNSENIQDQPSPQVNGGDNNVQSNNINPNDKGSKSPVSVNGTNESATKINPRSK</sequence>
<keyword evidence="1" id="KW-0808">Transferase</keyword>
<dbReference type="Gene3D" id="3.40.1190.20">
    <property type="match status" value="1"/>
</dbReference>
<feature type="compositionally biased region" description="Basic and acidic residues" evidence="5">
    <location>
        <begin position="876"/>
        <end position="893"/>
    </location>
</feature>
<evidence type="ECO:0000259" key="6">
    <source>
        <dbReference type="PROSITE" id="PS51517"/>
    </source>
</evidence>
<dbReference type="PANTHER" id="PTHR35144">
    <property type="entry name" value="MEIOSIS-SPECIFIC TRANSCRIPTION FACTOR NDT80"/>
    <property type="match status" value="1"/>
</dbReference>
<dbReference type="InterPro" id="IPR029056">
    <property type="entry name" value="Ribokinase-like"/>
</dbReference>
<dbReference type="SUPFAM" id="SSF53613">
    <property type="entry name" value="Ribokinase-like"/>
    <property type="match status" value="1"/>
</dbReference>
<feature type="region of interest" description="Disordered" evidence="5">
    <location>
        <begin position="575"/>
        <end position="594"/>
    </location>
</feature>
<dbReference type="GO" id="GO:0051321">
    <property type="term" value="P:meiotic cell cycle"/>
    <property type="evidence" value="ECO:0007669"/>
    <property type="project" value="TreeGrafter"/>
</dbReference>
<dbReference type="InterPro" id="IPR002173">
    <property type="entry name" value="Carboh/pur_kinase_PfkB_CS"/>
</dbReference>
<dbReference type="Pfam" id="PF05224">
    <property type="entry name" value="NDT80_PhoG"/>
    <property type="match status" value="1"/>
</dbReference>
<dbReference type="SUPFAM" id="SSF49417">
    <property type="entry name" value="p53-like transcription factors"/>
    <property type="match status" value="1"/>
</dbReference>
<feature type="region of interest" description="Disordered" evidence="5">
    <location>
        <begin position="862"/>
        <end position="948"/>
    </location>
</feature>
<evidence type="ECO:0000256" key="4">
    <source>
        <dbReference type="PROSITE-ProRule" id="PRU00850"/>
    </source>
</evidence>
<feature type="compositionally biased region" description="Polar residues" evidence="5">
    <location>
        <begin position="894"/>
        <end position="948"/>
    </location>
</feature>
<accession>A0A9N9BSU5</accession>
<organism evidence="7 8">
    <name type="scientific">Funneliformis mosseae</name>
    <name type="common">Endomycorrhizal fungus</name>
    <name type="synonym">Glomus mosseae</name>
    <dbReference type="NCBI Taxonomy" id="27381"/>
    <lineage>
        <taxon>Eukaryota</taxon>
        <taxon>Fungi</taxon>
        <taxon>Fungi incertae sedis</taxon>
        <taxon>Mucoromycota</taxon>
        <taxon>Glomeromycotina</taxon>
        <taxon>Glomeromycetes</taxon>
        <taxon>Glomerales</taxon>
        <taxon>Glomeraceae</taxon>
        <taxon>Funneliformis</taxon>
    </lineage>
</organism>
<dbReference type="InterPro" id="IPR024061">
    <property type="entry name" value="NDT80_DNA-bd_dom"/>
</dbReference>
<proteinExistence type="predicted"/>
<dbReference type="AlphaFoldDB" id="A0A9N9BSU5"/>
<evidence type="ECO:0000313" key="8">
    <source>
        <dbReference type="Proteomes" id="UP000789375"/>
    </source>
</evidence>
<feature type="domain" description="NDT80" evidence="6">
    <location>
        <begin position="431"/>
        <end position="671"/>
    </location>
</feature>
<comment type="caution">
    <text evidence="7">The sequence shown here is derived from an EMBL/GenBank/DDBJ whole genome shotgun (WGS) entry which is preliminary data.</text>
</comment>
<keyword evidence="3 4" id="KW-0238">DNA-binding</keyword>
<feature type="region of interest" description="Disordered" evidence="5">
    <location>
        <begin position="380"/>
        <end position="440"/>
    </location>
</feature>
<dbReference type="PROSITE" id="PS51517">
    <property type="entry name" value="NDT80"/>
    <property type="match status" value="1"/>
</dbReference>
<dbReference type="PROSITE" id="PS00584">
    <property type="entry name" value="PFKB_KINASES_2"/>
    <property type="match status" value="1"/>
</dbReference>
<gene>
    <name evidence="7" type="ORF">FMOSSE_LOCUS7828</name>
</gene>
<name>A0A9N9BSU5_FUNMO</name>
<dbReference type="InterPro" id="IPR011611">
    <property type="entry name" value="PfkB_dom"/>
</dbReference>
<evidence type="ECO:0000256" key="2">
    <source>
        <dbReference type="ARBA" id="ARBA00022777"/>
    </source>
</evidence>
<evidence type="ECO:0000256" key="3">
    <source>
        <dbReference type="ARBA" id="ARBA00023125"/>
    </source>
</evidence>